<evidence type="ECO:0000313" key="2">
    <source>
        <dbReference type="Proteomes" id="UP000268908"/>
    </source>
</evidence>
<sequence length="257" mass="27275">MNTTRHTAVPPAPTFGRRHLLCALAAAGLLTGAERLGLIRAALANGANPVPPGLHRLKGAVTVNGQPAREGLLLKPGDTVATGAGAEALYVIGQDAFLQRESTTVRFGADLADFMRVVSGKILSVFGKGQRNISVATATIGIRGTACYIEEGVPQKVMRNGIPGDGSGGTASAAHPTYFCLCYGEAKVIPTAAPQQWETVITTHHDHPLYLHDDPKMPSMMVTAPVINHTDAELIMLENLVGRWPPFYGLYDTGYPR</sequence>
<dbReference type="AlphaFoldDB" id="A0A497X771"/>
<organism evidence="1 2">
    <name type="scientific">Sulfurisoma sediminicola</name>
    <dbReference type="NCBI Taxonomy" id="1381557"/>
    <lineage>
        <taxon>Bacteria</taxon>
        <taxon>Pseudomonadati</taxon>
        <taxon>Pseudomonadota</taxon>
        <taxon>Betaproteobacteria</taxon>
        <taxon>Nitrosomonadales</taxon>
        <taxon>Sterolibacteriaceae</taxon>
        <taxon>Sulfurisoma</taxon>
    </lineage>
</organism>
<reference evidence="1 2" key="1">
    <citation type="submission" date="2018-10" db="EMBL/GenBank/DDBJ databases">
        <title>Genomic Encyclopedia of Type Strains, Phase IV (KMG-IV): sequencing the most valuable type-strain genomes for metagenomic binning, comparative biology and taxonomic classification.</title>
        <authorList>
            <person name="Goeker M."/>
        </authorList>
    </citation>
    <scope>NUCLEOTIDE SEQUENCE [LARGE SCALE GENOMIC DNA]</scope>
    <source>
        <strain evidence="1 2">DSM 26916</strain>
    </source>
</reference>
<gene>
    <name evidence="1" type="ORF">DFR35_2881</name>
</gene>
<dbReference type="Proteomes" id="UP000268908">
    <property type="component" value="Unassembled WGS sequence"/>
</dbReference>
<keyword evidence="2" id="KW-1185">Reference proteome</keyword>
<dbReference type="EMBL" id="RCCI01000010">
    <property type="protein sequence ID" value="RLJ61423.1"/>
    <property type="molecule type" value="Genomic_DNA"/>
</dbReference>
<accession>A0A497X771</accession>
<dbReference type="OrthoDB" id="369729at2"/>
<dbReference type="InterPro" id="IPR006311">
    <property type="entry name" value="TAT_signal"/>
</dbReference>
<dbReference type="RefSeq" id="WP_121243367.1">
    <property type="nucleotide sequence ID" value="NZ_BHVV01000004.1"/>
</dbReference>
<protein>
    <submittedName>
        <fullName evidence="1">FecR family protein</fullName>
    </submittedName>
</protein>
<name>A0A497X771_9PROT</name>
<dbReference type="PROSITE" id="PS51318">
    <property type="entry name" value="TAT"/>
    <property type="match status" value="1"/>
</dbReference>
<proteinExistence type="predicted"/>
<comment type="caution">
    <text evidence="1">The sequence shown here is derived from an EMBL/GenBank/DDBJ whole genome shotgun (WGS) entry which is preliminary data.</text>
</comment>
<evidence type="ECO:0000313" key="1">
    <source>
        <dbReference type="EMBL" id="RLJ61423.1"/>
    </source>
</evidence>